<dbReference type="Proteomes" id="UP000054485">
    <property type="component" value="Unassembled WGS sequence"/>
</dbReference>
<dbReference type="AlphaFoldDB" id="A0A0D0A7N6"/>
<accession>A0A0D0A7N6</accession>
<dbReference type="InParanoid" id="A0A0D0A7N6"/>
<evidence type="ECO:0000313" key="2">
    <source>
        <dbReference type="Proteomes" id="UP000054485"/>
    </source>
</evidence>
<protein>
    <submittedName>
        <fullName evidence="1">Uncharacterized protein</fullName>
    </submittedName>
</protein>
<dbReference type="HOGENOM" id="CLU_2887366_0_0_1"/>
<dbReference type="EMBL" id="KN835800">
    <property type="protein sequence ID" value="KIK34159.1"/>
    <property type="molecule type" value="Genomic_DNA"/>
</dbReference>
<reference evidence="2" key="2">
    <citation type="submission" date="2015-01" db="EMBL/GenBank/DDBJ databases">
        <title>Evolutionary Origins and Diversification of the Mycorrhizal Mutualists.</title>
        <authorList>
            <consortium name="DOE Joint Genome Institute"/>
            <consortium name="Mycorrhizal Genomics Consortium"/>
            <person name="Kohler A."/>
            <person name="Kuo A."/>
            <person name="Nagy L.G."/>
            <person name="Floudas D."/>
            <person name="Copeland A."/>
            <person name="Barry K.W."/>
            <person name="Cichocki N."/>
            <person name="Veneault-Fourrey C."/>
            <person name="LaButti K."/>
            <person name="Lindquist E.A."/>
            <person name="Lipzen A."/>
            <person name="Lundell T."/>
            <person name="Morin E."/>
            <person name="Murat C."/>
            <person name="Riley R."/>
            <person name="Ohm R."/>
            <person name="Sun H."/>
            <person name="Tunlid A."/>
            <person name="Henrissat B."/>
            <person name="Grigoriev I.V."/>
            <person name="Hibbett D.S."/>
            <person name="Martin F."/>
        </authorList>
    </citation>
    <scope>NUCLEOTIDE SEQUENCE [LARGE SCALE GENOMIC DNA]</scope>
    <source>
        <strain evidence="2">UH-Slu-Lm8-n1</strain>
    </source>
</reference>
<proteinExistence type="predicted"/>
<keyword evidence="2" id="KW-1185">Reference proteome</keyword>
<evidence type="ECO:0000313" key="1">
    <source>
        <dbReference type="EMBL" id="KIK34159.1"/>
    </source>
</evidence>
<sequence>MLDARSDQHLNLCDIVRTAFSRFSISISFISLSRPLLSLFSLYNLVSTRLTMPPLCLPLLCRP</sequence>
<organism evidence="1 2">
    <name type="scientific">Suillus luteus UH-Slu-Lm8-n1</name>
    <dbReference type="NCBI Taxonomy" id="930992"/>
    <lineage>
        <taxon>Eukaryota</taxon>
        <taxon>Fungi</taxon>
        <taxon>Dikarya</taxon>
        <taxon>Basidiomycota</taxon>
        <taxon>Agaricomycotina</taxon>
        <taxon>Agaricomycetes</taxon>
        <taxon>Agaricomycetidae</taxon>
        <taxon>Boletales</taxon>
        <taxon>Suillineae</taxon>
        <taxon>Suillaceae</taxon>
        <taxon>Suillus</taxon>
    </lineage>
</organism>
<gene>
    <name evidence="1" type="ORF">CY34DRAFT_656004</name>
</gene>
<name>A0A0D0A7N6_9AGAM</name>
<reference evidence="1 2" key="1">
    <citation type="submission" date="2014-04" db="EMBL/GenBank/DDBJ databases">
        <authorList>
            <consortium name="DOE Joint Genome Institute"/>
            <person name="Kuo A."/>
            <person name="Ruytinx J."/>
            <person name="Rineau F."/>
            <person name="Colpaert J."/>
            <person name="Kohler A."/>
            <person name="Nagy L.G."/>
            <person name="Floudas D."/>
            <person name="Copeland A."/>
            <person name="Barry K.W."/>
            <person name="Cichocki N."/>
            <person name="Veneault-Fourrey C."/>
            <person name="LaButti K."/>
            <person name="Lindquist E.A."/>
            <person name="Lipzen A."/>
            <person name="Lundell T."/>
            <person name="Morin E."/>
            <person name="Murat C."/>
            <person name="Sun H."/>
            <person name="Tunlid A."/>
            <person name="Henrissat B."/>
            <person name="Grigoriev I.V."/>
            <person name="Hibbett D.S."/>
            <person name="Martin F."/>
            <person name="Nordberg H.P."/>
            <person name="Cantor M.N."/>
            <person name="Hua S.X."/>
        </authorList>
    </citation>
    <scope>NUCLEOTIDE SEQUENCE [LARGE SCALE GENOMIC DNA]</scope>
    <source>
        <strain evidence="1 2">UH-Slu-Lm8-n1</strain>
    </source>
</reference>